<protein>
    <submittedName>
        <fullName evidence="1">Uncharacterized protein</fullName>
    </submittedName>
</protein>
<proteinExistence type="predicted"/>
<reference evidence="1" key="1">
    <citation type="submission" date="2018-06" db="EMBL/GenBank/DDBJ databases">
        <authorList>
            <person name="Zhirakovskaya E."/>
        </authorList>
    </citation>
    <scope>NUCLEOTIDE SEQUENCE</scope>
</reference>
<accession>A0A3B1CSZ3</accession>
<evidence type="ECO:0000313" key="1">
    <source>
        <dbReference type="EMBL" id="VAX27733.1"/>
    </source>
</evidence>
<organism evidence="1">
    <name type="scientific">hydrothermal vent metagenome</name>
    <dbReference type="NCBI Taxonomy" id="652676"/>
    <lineage>
        <taxon>unclassified sequences</taxon>
        <taxon>metagenomes</taxon>
        <taxon>ecological metagenomes</taxon>
    </lineage>
</organism>
<dbReference type="PROSITE" id="PS51257">
    <property type="entry name" value="PROKAR_LIPOPROTEIN"/>
    <property type="match status" value="1"/>
</dbReference>
<gene>
    <name evidence="1" type="ORF">MNBD_NITROSPINAE05-1320</name>
</gene>
<sequence>MKTLITMMIFVFALAISGCVTTQEGGSGVSADTGGSTEGKMLTKEDYDRIGVKEMGAK</sequence>
<dbReference type="AlphaFoldDB" id="A0A3B1CSZ3"/>
<name>A0A3B1CSZ3_9ZZZZ</name>
<dbReference type="EMBL" id="UOGG01000040">
    <property type="protein sequence ID" value="VAX27733.1"/>
    <property type="molecule type" value="Genomic_DNA"/>
</dbReference>